<feature type="transmembrane region" description="Helical" evidence="3">
    <location>
        <begin position="352"/>
        <end position="371"/>
    </location>
</feature>
<evidence type="ECO:0000313" key="5">
    <source>
        <dbReference type="EMBL" id="EFC37737.1"/>
    </source>
</evidence>
<evidence type="ECO:0000313" key="6">
    <source>
        <dbReference type="Proteomes" id="UP000006671"/>
    </source>
</evidence>
<dbReference type="GeneID" id="8857654"/>
<dbReference type="GO" id="GO:0046854">
    <property type="term" value="P:phosphatidylinositol phosphate biosynthetic process"/>
    <property type="evidence" value="ECO:0007669"/>
    <property type="project" value="TreeGrafter"/>
</dbReference>
<dbReference type="InterPro" id="IPR002498">
    <property type="entry name" value="PInositol-4-P-4/5-kinase_core"/>
</dbReference>
<keyword evidence="3" id="KW-0812">Transmembrane</keyword>
<keyword evidence="3" id="KW-0472">Membrane</keyword>
<dbReference type="GO" id="GO:0005524">
    <property type="term" value="F:ATP binding"/>
    <property type="evidence" value="ECO:0007669"/>
    <property type="project" value="UniProtKB-UniRule"/>
</dbReference>
<dbReference type="EMBL" id="GG738915">
    <property type="protein sequence ID" value="EFC37737.1"/>
    <property type="molecule type" value="Genomic_DNA"/>
</dbReference>
<feature type="transmembrane region" description="Helical" evidence="3">
    <location>
        <begin position="162"/>
        <end position="183"/>
    </location>
</feature>
<evidence type="ECO:0000256" key="1">
    <source>
        <dbReference type="PROSITE-ProRule" id="PRU00781"/>
    </source>
</evidence>
<dbReference type="VEuPathDB" id="AmoebaDB:NAEGRDRAFT_59705"/>
<dbReference type="KEGG" id="ngr:NAEGRDRAFT_59705"/>
<dbReference type="SUPFAM" id="SSF56104">
    <property type="entry name" value="SAICAR synthase-like"/>
    <property type="match status" value="1"/>
</dbReference>
<dbReference type="InParanoid" id="D2VZQ3"/>
<feature type="transmembrane region" description="Helical" evidence="3">
    <location>
        <begin position="190"/>
        <end position="215"/>
    </location>
</feature>
<dbReference type="Proteomes" id="UP000006671">
    <property type="component" value="Unassembled WGS sequence"/>
</dbReference>
<sequence length="1043" mass="119901">MTTSLYIVLFLLLLSCLLFLHHVVIIRPSLSLSSNNNLTPDHTSLSNQNSIHQMYSNKLKTSLFRDRFTTPSNSLPFHYDDHEEEEHQDDDNYDSFIHSRKGAATFKIGIDEFWKNEFTTMEHLVLLDNSSNNNGTNSTDPTMDLLMMRIALLARVCSYFELVFAALSFCFCIILMVAFVGLAELRGRKNFALIMAFLATEALSCVKHFLILLILHFPETIYEPNMCIVVAIFEYGFNFCSYCYGFCIVLDLLNVATNPIKGNKKKHIMYHICMWTLTILAIVGSVVESTLTQNNQACSILPDELYIGYAIYGINGIMAIIGIGICLYVWSSLRRGLPGTQKLRNGIIIRQCIFSGVIGISLLGTLLSSVILKGKISELKQKGEDFSDAGITIFTIIARNISIIVSSIEGLILSLILLSDPIILRHIKKFKDFLCMLTENDEGQNILDRIKKKGVIKSSTLYTSILAEGVAVDEELDLLSRRRMAIEKAKESLYHQRLLFEGIMDEGSEADQERFLKYLSQQDQKFFEDSLSNVAIDYMVRRDLIFCVLLATQHCMKQAHECEDIIKQFNYSESELTSHRNTLYGSPLMKKLFHPSLRSKTHPGLYNLVTKHKISVTEYYPTAFHHLRSYYFVDNLTGSADIHSIMESYKRSFEPTSVVLESVRNNFSEGKSGSFFLFTYDSQFMIKTINDDELKLLLDNIQFFYKHYTTFRDTFIVKIFGIYELKMTANFKIKFIVINNALNCRLAKDRGAQYDPMSVYTKFDLKGSWINRNNLPTFDGYANTLKFKSTSNAEDAYASHVQNRNKLLLDNDFTRKRKIIFENKAIYERFKQQLTIDSNFLKSLKIMDYSLLLGLAEDDPAVISVESLPNEIKFYEPFHKTYKGGIQVIDLDSPYNRAAIMYSSVIDILQLYDMNKKMETLIKTKILRKDPNGISSVEPISYAERFQNNVLAKFTSREDFYNSRSSSISHNTLSNRGLSFSHPRSFMDEEYSDDHDEQQDIQRESSPQEALYYEAQQSQNIVTHLLDHVEFNKRHQERLLNDC</sequence>
<dbReference type="InterPro" id="IPR023610">
    <property type="entry name" value="PInositol-4/5-P-5/4-kinase"/>
</dbReference>
<keyword evidence="3" id="KW-1133">Transmembrane helix</keyword>
<dbReference type="OMA" id="HYTTFRD"/>
<dbReference type="InterPro" id="IPR027483">
    <property type="entry name" value="PInositol-4-P-4/5-kinase_C_sf"/>
</dbReference>
<dbReference type="Gene3D" id="1.20.1070.10">
    <property type="entry name" value="Rhodopsin 7-helix transmembrane proteins"/>
    <property type="match status" value="1"/>
</dbReference>
<dbReference type="PROSITE" id="PS51455">
    <property type="entry name" value="PIPK"/>
    <property type="match status" value="1"/>
</dbReference>
<keyword evidence="1" id="KW-0808">Transferase</keyword>
<dbReference type="GO" id="GO:0016308">
    <property type="term" value="F:1-phosphatidylinositol-4-phosphate 5-kinase activity"/>
    <property type="evidence" value="ECO:0007669"/>
    <property type="project" value="TreeGrafter"/>
</dbReference>
<dbReference type="STRING" id="5762.D2VZQ3"/>
<feature type="compositionally biased region" description="Acidic residues" evidence="2">
    <location>
        <begin position="988"/>
        <end position="997"/>
    </location>
</feature>
<feature type="domain" description="PIPK" evidence="4">
    <location>
        <begin position="554"/>
        <end position="954"/>
    </location>
</feature>
<keyword evidence="1" id="KW-0067">ATP-binding</keyword>
<dbReference type="InterPro" id="IPR027484">
    <property type="entry name" value="PInositol-4-P-5-kinase_N"/>
</dbReference>
<feature type="transmembrane region" description="Helical" evidence="3">
    <location>
        <begin position="391"/>
        <end position="418"/>
    </location>
</feature>
<keyword evidence="6" id="KW-1185">Reference proteome</keyword>
<dbReference type="GO" id="GO:0005886">
    <property type="term" value="C:plasma membrane"/>
    <property type="evidence" value="ECO:0007669"/>
    <property type="project" value="TreeGrafter"/>
</dbReference>
<evidence type="ECO:0000256" key="3">
    <source>
        <dbReference type="SAM" id="Phobius"/>
    </source>
</evidence>
<dbReference type="PANTHER" id="PTHR23086:SF8">
    <property type="entry name" value="PHOSPHATIDYLINOSITOL 5-PHOSPHATE 4-KINASE, ISOFORM A"/>
    <property type="match status" value="1"/>
</dbReference>
<keyword evidence="1" id="KW-0547">Nucleotide-binding</keyword>
<dbReference type="SMART" id="SM00330">
    <property type="entry name" value="PIPKc"/>
    <property type="match status" value="1"/>
</dbReference>
<dbReference type="OrthoDB" id="2129491at2759"/>
<dbReference type="Gene3D" id="3.30.810.10">
    <property type="entry name" value="2-Layer Sandwich"/>
    <property type="match status" value="1"/>
</dbReference>
<evidence type="ECO:0000256" key="2">
    <source>
        <dbReference type="SAM" id="MobiDB-lite"/>
    </source>
</evidence>
<dbReference type="AlphaFoldDB" id="D2VZQ3"/>
<proteinExistence type="predicted"/>
<accession>D2VZQ3</accession>
<dbReference type="Gene3D" id="3.30.800.10">
    <property type="entry name" value="Phosphatidylinositol Phosphate Kinase II Beta"/>
    <property type="match status" value="1"/>
</dbReference>
<gene>
    <name evidence="5" type="ORF">NAEGRDRAFT_59705</name>
</gene>
<dbReference type="eggNOG" id="KOG0229">
    <property type="taxonomic scope" value="Eukaryota"/>
</dbReference>
<evidence type="ECO:0000259" key="4">
    <source>
        <dbReference type="PROSITE" id="PS51455"/>
    </source>
</evidence>
<organism evidence="6">
    <name type="scientific">Naegleria gruberi</name>
    <name type="common">Amoeba</name>
    <dbReference type="NCBI Taxonomy" id="5762"/>
    <lineage>
        <taxon>Eukaryota</taxon>
        <taxon>Discoba</taxon>
        <taxon>Heterolobosea</taxon>
        <taxon>Tetramitia</taxon>
        <taxon>Eutetramitia</taxon>
        <taxon>Vahlkampfiidae</taxon>
        <taxon>Naegleria</taxon>
    </lineage>
</organism>
<dbReference type="RefSeq" id="XP_002670481.1">
    <property type="nucleotide sequence ID" value="XM_002670435.1"/>
</dbReference>
<reference evidence="5 6" key="1">
    <citation type="journal article" date="2010" name="Cell">
        <title>The genome of Naegleria gruberi illuminates early eukaryotic versatility.</title>
        <authorList>
            <person name="Fritz-Laylin L.K."/>
            <person name="Prochnik S.E."/>
            <person name="Ginger M.L."/>
            <person name="Dacks J.B."/>
            <person name="Carpenter M.L."/>
            <person name="Field M.C."/>
            <person name="Kuo A."/>
            <person name="Paredez A."/>
            <person name="Chapman J."/>
            <person name="Pham J."/>
            <person name="Shu S."/>
            <person name="Neupane R."/>
            <person name="Cipriano M."/>
            <person name="Mancuso J."/>
            <person name="Tu H."/>
            <person name="Salamov A."/>
            <person name="Lindquist E."/>
            <person name="Shapiro H."/>
            <person name="Lucas S."/>
            <person name="Grigoriev I.V."/>
            <person name="Cande W.Z."/>
            <person name="Fulton C."/>
            <person name="Rokhsar D.S."/>
            <person name="Dawson S.C."/>
        </authorList>
    </citation>
    <scope>NUCLEOTIDE SEQUENCE [LARGE SCALE GENOMIC DNA]</scope>
    <source>
        <strain evidence="5 6">NEG-M</strain>
    </source>
</reference>
<dbReference type="CDD" id="cd00139">
    <property type="entry name" value="PIPKc"/>
    <property type="match status" value="1"/>
</dbReference>
<dbReference type="PANTHER" id="PTHR23086">
    <property type="entry name" value="PHOSPHATIDYLINOSITOL-4-PHOSPHATE 5-KINASE"/>
    <property type="match status" value="1"/>
</dbReference>
<dbReference type="Pfam" id="PF01504">
    <property type="entry name" value="PIP5K"/>
    <property type="match status" value="1"/>
</dbReference>
<name>D2VZQ3_NAEGR</name>
<feature type="transmembrane region" description="Helical" evidence="3">
    <location>
        <begin position="268"/>
        <end position="287"/>
    </location>
</feature>
<feature type="transmembrane region" description="Helical" evidence="3">
    <location>
        <begin position="307"/>
        <end position="331"/>
    </location>
</feature>
<protein>
    <submittedName>
        <fullName evidence="5">Phosphatidylinositol-4-phosphate 5-kinase family protein</fullName>
    </submittedName>
</protein>
<feature type="region of interest" description="Disordered" evidence="2">
    <location>
        <begin position="979"/>
        <end position="1007"/>
    </location>
</feature>
<feature type="transmembrane region" description="Helical" evidence="3">
    <location>
        <begin position="235"/>
        <end position="256"/>
    </location>
</feature>
<keyword evidence="1 5" id="KW-0418">Kinase</keyword>